<name>A0A3N2CU79_9ACTN</name>
<dbReference type="Gene3D" id="3.40.50.10140">
    <property type="entry name" value="Toll/interleukin-1 receptor homology (TIR) domain"/>
    <property type="match status" value="1"/>
</dbReference>
<sequence length="258" mass="27379">MSEVATSIGPMSQCTAPVLGHIRGGGADCPVHGRGGGYGYAPPRSYPSYPAPTAPVRRSGSLSSSSGGGGRRTARPAWQPSTSTVSYTPQQVRDLEPVRAAAVVRTQEHDVFLCHAWPDRQDDAKDAYDLLVGEGVSVWFSEVSLRPGTDMRVAIERGLVSSRMGIVLVTPAMLDKLRTDRSVANAELSALLRRNLLVPVMHGVTFEELDQVSPTLASRGGFNTAEESMGDIVVKVAELVGTLADEEADGLSMKSADT</sequence>
<keyword evidence="4" id="KW-1185">Reference proteome</keyword>
<evidence type="ECO:0000259" key="2">
    <source>
        <dbReference type="Pfam" id="PF13676"/>
    </source>
</evidence>
<organism evidence="3 4">
    <name type="scientific">Nocardioides aurantiacus</name>
    <dbReference type="NCBI Taxonomy" id="86796"/>
    <lineage>
        <taxon>Bacteria</taxon>
        <taxon>Bacillati</taxon>
        <taxon>Actinomycetota</taxon>
        <taxon>Actinomycetes</taxon>
        <taxon>Propionibacteriales</taxon>
        <taxon>Nocardioidaceae</taxon>
        <taxon>Nocardioides</taxon>
    </lineage>
</organism>
<comment type="caution">
    <text evidence="3">The sequence shown here is derived from an EMBL/GenBank/DDBJ whole genome shotgun (WGS) entry which is preliminary data.</text>
</comment>
<proteinExistence type="predicted"/>
<protein>
    <submittedName>
        <fullName evidence="3">TIR domain-containing protein</fullName>
    </submittedName>
</protein>
<reference evidence="3 4" key="1">
    <citation type="submission" date="2018-11" db="EMBL/GenBank/DDBJ databases">
        <title>Sequencing the genomes of 1000 actinobacteria strains.</title>
        <authorList>
            <person name="Klenk H.-P."/>
        </authorList>
    </citation>
    <scope>NUCLEOTIDE SEQUENCE [LARGE SCALE GENOMIC DNA]</scope>
    <source>
        <strain evidence="3 4">DSM 12652</strain>
    </source>
</reference>
<evidence type="ECO:0000313" key="3">
    <source>
        <dbReference type="EMBL" id="ROR91089.1"/>
    </source>
</evidence>
<dbReference type="EMBL" id="RKHO01000001">
    <property type="protein sequence ID" value="ROR91089.1"/>
    <property type="molecule type" value="Genomic_DNA"/>
</dbReference>
<dbReference type="Pfam" id="PF13676">
    <property type="entry name" value="TIR_2"/>
    <property type="match status" value="1"/>
</dbReference>
<accession>A0A3N2CU79</accession>
<dbReference type="Proteomes" id="UP000281738">
    <property type="component" value="Unassembled WGS sequence"/>
</dbReference>
<feature type="region of interest" description="Disordered" evidence="1">
    <location>
        <begin position="30"/>
        <end position="90"/>
    </location>
</feature>
<feature type="compositionally biased region" description="Polar residues" evidence="1">
    <location>
        <begin position="79"/>
        <end position="90"/>
    </location>
</feature>
<dbReference type="InterPro" id="IPR000157">
    <property type="entry name" value="TIR_dom"/>
</dbReference>
<gene>
    <name evidence="3" type="ORF">EDD33_1950</name>
</gene>
<dbReference type="SUPFAM" id="SSF52200">
    <property type="entry name" value="Toll/Interleukin receptor TIR domain"/>
    <property type="match status" value="1"/>
</dbReference>
<evidence type="ECO:0000256" key="1">
    <source>
        <dbReference type="SAM" id="MobiDB-lite"/>
    </source>
</evidence>
<dbReference type="AlphaFoldDB" id="A0A3N2CU79"/>
<dbReference type="InterPro" id="IPR035897">
    <property type="entry name" value="Toll_tir_struct_dom_sf"/>
</dbReference>
<feature type="compositionally biased region" description="Gly residues" evidence="1">
    <location>
        <begin position="30"/>
        <end position="39"/>
    </location>
</feature>
<evidence type="ECO:0000313" key="4">
    <source>
        <dbReference type="Proteomes" id="UP000281738"/>
    </source>
</evidence>
<dbReference type="GO" id="GO:0007165">
    <property type="term" value="P:signal transduction"/>
    <property type="evidence" value="ECO:0007669"/>
    <property type="project" value="InterPro"/>
</dbReference>
<feature type="domain" description="TIR" evidence="2">
    <location>
        <begin position="111"/>
        <end position="205"/>
    </location>
</feature>